<reference evidence="1 2" key="1">
    <citation type="journal article" date="2022" name="Allergy">
        <title>Genome assembly and annotation of Periplaneta americana reveal a comprehensive cockroach allergen profile.</title>
        <authorList>
            <person name="Wang L."/>
            <person name="Xiong Q."/>
            <person name="Saelim N."/>
            <person name="Wang L."/>
            <person name="Nong W."/>
            <person name="Wan A.T."/>
            <person name="Shi M."/>
            <person name="Liu X."/>
            <person name="Cao Q."/>
            <person name="Hui J.H.L."/>
            <person name="Sookrung N."/>
            <person name="Leung T.F."/>
            <person name="Tungtrongchitr A."/>
            <person name="Tsui S.K.W."/>
        </authorList>
    </citation>
    <scope>NUCLEOTIDE SEQUENCE [LARGE SCALE GENOMIC DNA]</scope>
    <source>
        <strain evidence="1">PWHHKU_190912</strain>
    </source>
</reference>
<organism evidence="1 2">
    <name type="scientific">Periplaneta americana</name>
    <name type="common">American cockroach</name>
    <name type="synonym">Blatta americana</name>
    <dbReference type="NCBI Taxonomy" id="6978"/>
    <lineage>
        <taxon>Eukaryota</taxon>
        <taxon>Metazoa</taxon>
        <taxon>Ecdysozoa</taxon>
        <taxon>Arthropoda</taxon>
        <taxon>Hexapoda</taxon>
        <taxon>Insecta</taxon>
        <taxon>Pterygota</taxon>
        <taxon>Neoptera</taxon>
        <taxon>Polyneoptera</taxon>
        <taxon>Dictyoptera</taxon>
        <taxon>Blattodea</taxon>
        <taxon>Blattoidea</taxon>
        <taxon>Blattidae</taxon>
        <taxon>Blattinae</taxon>
        <taxon>Periplaneta</taxon>
    </lineage>
</organism>
<comment type="caution">
    <text evidence="1">The sequence shown here is derived from an EMBL/GenBank/DDBJ whole genome shotgun (WGS) entry which is preliminary data.</text>
</comment>
<evidence type="ECO:0000313" key="1">
    <source>
        <dbReference type="EMBL" id="KAJ4449899.1"/>
    </source>
</evidence>
<protein>
    <submittedName>
        <fullName evidence="1">Uncharacterized protein</fullName>
    </submittedName>
</protein>
<dbReference type="EMBL" id="JAJSOF020000003">
    <property type="protein sequence ID" value="KAJ4449899.1"/>
    <property type="molecule type" value="Genomic_DNA"/>
</dbReference>
<dbReference type="Proteomes" id="UP001148838">
    <property type="component" value="Unassembled WGS sequence"/>
</dbReference>
<keyword evidence="2" id="KW-1185">Reference proteome</keyword>
<name>A0ABQ8TWK9_PERAM</name>
<proteinExistence type="predicted"/>
<evidence type="ECO:0000313" key="2">
    <source>
        <dbReference type="Proteomes" id="UP001148838"/>
    </source>
</evidence>
<accession>A0ABQ8TWK9</accession>
<gene>
    <name evidence="1" type="ORF">ANN_01305</name>
</gene>
<sequence length="216" mass="24028">MNPGSSTESYPAFARIGLRENLGKNLNQVTCPDRDSNPGHLVSRPDALTVTPQMDETTCRMDCSELEQDTVYRMSHVLFQTIAGNVFGGNKGLATQGSVRRIDIIAIKNNWAYIFDPIIRFEAHADQPHEVDSEKKRIYEPTIPFYKDKYSLPHIDVIGLMVGARSIIPSFFANKCKNLGLTHSTVKEIAISALTGSVQILRNHLYGSDNGNFNLS</sequence>